<reference evidence="3" key="1">
    <citation type="submission" date="2023-08" db="EMBL/GenBank/DDBJ databases">
        <title>A de novo genome assembly of Solanum verrucosum Schlechtendal, a Mexican diploid species geographically isolated from the other diploid A-genome species in potato relatives.</title>
        <authorList>
            <person name="Hosaka K."/>
        </authorList>
    </citation>
    <scope>NUCLEOTIDE SEQUENCE</scope>
    <source>
        <tissue evidence="3">Young leaves</tissue>
    </source>
</reference>
<keyword evidence="4" id="KW-1185">Reference proteome</keyword>
<gene>
    <name evidence="3" type="ORF">MTR67_007090</name>
</gene>
<name>A0AAF0THU5_SOLVR</name>
<dbReference type="Pfam" id="PF17921">
    <property type="entry name" value="Integrase_H2C2"/>
    <property type="match status" value="1"/>
</dbReference>
<sequence>MVFAQRGDHVLSYGGKLCVPNVDELPQKIMEESHSSRYYIPPGATKMFHDLKEDYLWSGTKMYISGFVAKSQNCQQVNDEHQRPCGVGQNIPLEKYKWEILRMNFIIVLPRSHMPLDSIRISLYDVVYGRRCRSLIDWFEFGAKLIGPNLIFQAMEKVKINRERLKTAQSRHKSYNDVIRRDLELEANDWVYLKVSSRKGVIWFAKKGKLIPRYIGPYQISKMVGNVAYELELPP</sequence>
<protein>
    <submittedName>
        <fullName evidence="3">Uncharacterized protein</fullName>
    </submittedName>
</protein>
<proteinExistence type="predicted"/>
<dbReference type="AlphaFoldDB" id="A0AAF0THU5"/>
<feature type="domain" description="Integrase zinc-binding" evidence="1">
    <location>
        <begin position="25"/>
        <end position="79"/>
    </location>
</feature>
<evidence type="ECO:0000259" key="1">
    <source>
        <dbReference type="Pfam" id="PF17921"/>
    </source>
</evidence>
<organism evidence="3 4">
    <name type="scientific">Solanum verrucosum</name>
    <dbReference type="NCBI Taxonomy" id="315347"/>
    <lineage>
        <taxon>Eukaryota</taxon>
        <taxon>Viridiplantae</taxon>
        <taxon>Streptophyta</taxon>
        <taxon>Embryophyta</taxon>
        <taxon>Tracheophyta</taxon>
        <taxon>Spermatophyta</taxon>
        <taxon>Magnoliopsida</taxon>
        <taxon>eudicotyledons</taxon>
        <taxon>Gunneridae</taxon>
        <taxon>Pentapetalae</taxon>
        <taxon>asterids</taxon>
        <taxon>lamiids</taxon>
        <taxon>Solanales</taxon>
        <taxon>Solanaceae</taxon>
        <taxon>Solanoideae</taxon>
        <taxon>Solaneae</taxon>
        <taxon>Solanum</taxon>
    </lineage>
</organism>
<dbReference type="InterPro" id="IPR041588">
    <property type="entry name" value="Integrase_H2C2"/>
</dbReference>
<evidence type="ECO:0000313" key="3">
    <source>
        <dbReference type="EMBL" id="WMV13705.1"/>
    </source>
</evidence>
<dbReference type="InterPro" id="IPR056924">
    <property type="entry name" value="SH3_Tf2-1"/>
</dbReference>
<dbReference type="Gene3D" id="1.10.340.70">
    <property type="match status" value="1"/>
</dbReference>
<dbReference type="Proteomes" id="UP001234989">
    <property type="component" value="Chromosome 2"/>
</dbReference>
<evidence type="ECO:0000313" key="4">
    <source>
        <dbReference type="Proteomes" id="UP001234989"/>
    </source>
</evidence>
<dbReference type="EMBL" id="CP133613">
    <property type="protein sequence ID" value="WMV13705.1"/>
    <property type="molecule type" value="Genomic_DNA"/>
</dbReference>
<evidence type="ECO:0000259" key="2">
    <source>
        <dbReference type="Pfam" id="PF24626"/>
    </source>
</evidence>
<dbReference type="PANTHER" id="PTHR45835:SF91">
    <property type="entry name" value="RETROTRANSPOSON, TY3-GYPSY SUBCLASS-LIKE PROTEIN"/>
    <property type="match status" value="1"/>
</dbReference>
<dbReference type="PANTHER" id="PTHR45835">
    <property type="entry name" value="YALI0A06105P"/>
    <property type="match status" value="1"/>
</dbReference>
<feature type="domain" description="Tf2-1-like SH3-like" evidence="2">
    <location>
        <begin position="189"/>
        <end position="235"/>
    </location>
</feature>
<dbReference type="Pfam" id="PF24626">
    <property type="entry name" value="SH3_Tf2-1"/>
    <property type="match status" value="1"/>
</dbReference>
<accession>A0AAF0THU5</accession>